<dbReference type="Pfam" id="PF13664">
    <property type="entry name" value="DUF4149"/>
    <property type="match status" value="1"/>
</dbReference>
<feature type="transmembrane region" description="Helical" evidence="5">
    <location>
        <begin position="12"/>
        <end position="35"/>
    </location>
</feature>
<feature type="domain" description="TMEM205-like" evidence="6">
    <location>
        <begin position="15"/>
        <end position="120"/>
    </location>
</feature>
<evidence type="ECO:0000256" key="5">
    <source>
        <dbReference type="SAM" id="Phobius"/>
    </source>
</evidence>
<dbReference type="GO" id="GO:0016020">
    <property type="term" value="C:membrane"/>
    <property type="evidence" value="ECO:0007669"/>
    <property type="project" value="UniProtKB-SubCell"/>
</dbReference>
<reference evidence="7 8" key="1">
    <citation type="submission" date="2014-08" db="EMBL/GenBank/DDBJ databases">
        <title>Comparative genomics of the Paenibacillus odorifer group.</title>
        <authorList>
            <person name="den Bakker H.C."/>
            <person name="Tsai Y.-C."/>
            <person name="Martin N."/>
            <person name="Korlach J."/>
            <person name="Wiedmann M."/>
        </authorList>
    </citation>
    <scope>NUCLEOTIDE SEQUENCE [LARGE SCALE GENOMIC DNA]</scope>
    <source>
        <strain evidence="7 8">DSM 1735</strain>
    </source>
</reference>
<feature type="transmembrane region" description="Helical" evidence="5">
    <location>
        <begin position="147"/>
        <end position="167"/>
    </location>
</feature>
<evidence type="ECO:0000313" key="7">
    <source>
        <dbReference type="EMBL" id="AIQ13768.1"/>
    </source>
</evidence>
<feature type="transmembrane region" description="Helical" evidence="5">
    <location>
        <begin position="96"/>
        <end position="114"/>
    </location>
</feature>
<evidence type="ECO:0000256" key="3">
    <source>
        <dbReference type="ARBA" id="ARBA00022989"/>
    </source>
</evidence>
<keyword evidence="4 5" id="KW-0472">Membrane</keyword>
<name>A0A089HTS2_PAEDU</name>
<dbReference type="Proteomes" id="UP000029409">
    <property type="component" value="Chromosome"/>
</dbReference>
<keyword evidence="8" id="KW-1185">Reference proteome</keyword>
<keyword evidence="3 5" id="KW-1133">Transmembrane helix</keyword>
<dbReference type="KEGG" id="pdu:PDUR_18980"/>
<evidence type="ECO:0000313" key="8">
    <source>
        <dbReference type="Proteomes" id="UP000029409"/>
    </source>
</evidence>
<organism evidence="7 8">
    <name type="scientific">Paenibacillus durus</name>
    <name type="common">Paenibacillus azotofixans</name>
    <dbReference type="NCBI Taxonomy" id="44251"/>
    <lineage>
        <taxon>Bacteria</taxon>
        <taxon>Bacillati</taxon>
        <taxon>Bacillota</taxon>
        <taxon>Bacilli</taxon>
        <taxon>Bacillales</taxon>
        <taxon>Paenibacillaceae</taxon>
        <taxon>Paenibacillus</taxon>
    </lineage>
</organism>
<evidence type="ECO:0000256" key="2">
    <source>
        <dbReference type="ARBA" id="ARBA00022692"/>
    </source>
</evidence>
<dbReference type="STRING" id="44251.PDUR_18980"/>
<sequence length="168" mass="18602">MEKIIHGSIVGLHILAVITWIGSMIYSQFAVMPALKKALGNNKLHAISGLMMKSYAPLTWTSLIIVVLTGIYIVFDKREQFNTLQTGPGAVLLLKLLLVAALIVIFLLQVFLYGPKMKQLIMPSTPKTNENQLEMEKLEQTTGALSWWHLGIGVTIVIFGVILSQLLD</sequence>
<dbReference type="OrthoDB" id="2083687at2"/>
<evidence type="ECO:0000259" key="6">
    <source>
        <dbReference type="Pfam" id="PF13664"/>
    </source>
</evidence>
<protein>
    <recommendedName>
        <fullName evidence="6">TMEM205-like domain-containing protein</fullName>
    </recommendedName>
</protein>
<dbReference type="eggNOG" id="COG1276">
    <property type="taxonomic scope" value="Bacteria"/>
</dbReference>
<dbReference type="EMBL" id="CP009288">
    <property type="protein sequence ID" value="AIQ13768.1"/>
    <property type="molecule type" value="Genomic_DNA"/>
</dbReference>
<keyword evidence="2 5" id="KW-0812">Transmembrane</keyword>
<evidence type="ECO:0000256" key="1">
    <source>
        <dbReference type="ARBA" id="ARBA00004370"/>
    </source>
</evidence>
<dbReference type="RefSeq" id="WP_042207561.1">
    <property type="nucleotide sequence ID" value="NZ_CP009288.1"/>
</dbReference>
<feature type="transmembrane region" description="Helical" evidence="5">
    <location>
        <begin position="55"/>
        <end position="75"/>
    </location>
</feature>
<evidence type="ECO:0000256" key="4">
    <source>
        <dbReference type="ARBA" id="ARBA00023136"/>
    </source>
</evidence>
<proteinExistence type="predicted"/>
<dbReference type="InterPro" id="IPR025423">
    <property type="entry name" value="TMEM205-like"/>
</dbReference>
<gene>
    <name evidence="7" type="ORF">PDUR_18980</name>
</gene>
<accession>A0A089HTS2</accession>
<comment type="subcellular location">
    <subcellularLocation>
        <location evidence="1">Membrane</location>
    </subcellularLocation>
</comment>
<dbReference type="AlphaFoldDB" id="A0A089HTS2"/>